<evidence type="ECO:0000256" key="2">
    <source>
        <dbReference type="ARBA" id="ARBA00009072"/>
    </source>
</evidence>
<dbReference type="Proteomes" id="UP000309340">
    <property type="component" value="Unassembled WGS sequence"/>
</dbReference>
<keyword evidence="6" id="KW-1185">Reference proteome</keyword>
<dbReference type="OrthoDB" id="19679at2759"/>
<dbReference type="InterPro" id="IPR019148">
    <property type="entry name" value="Nuclear_protein_DGCR14_ESS-2"/>
</dbReference>
<comment type="similarity">
    <text evidence="2">Belongs to the ESS2 family.</text>
</comment>
<comment type="subcellular location">
    <subcellularLocation>
        <location evidence="1">Nucleus</location>
    </subcellularLocation>
</comment>
<dbReference type="EMBL" id="NAJQ01000270">
    <property type="protein sequence ID" value="TKA73287.1"/>
    <property type="molecule type" value="Genomic_DNA"/>
</dbReference>
<evidence type="ECO:0000256" key="3">
    <source>
        <dbReference type="ARBA" id="ARBA00023242"/>
    </source>
</evidence>
<sequence>MDTPSPTLGTTALTKRSADTLLMPPPPLPKRQKRPPKVLDEDVYSDALSHIVARDFFPGLLETEAQQEYLSALDSNDNDRIREAGRKLTRVMTPGPEGRRRRNTSFTPRRSVTAGGVTPRNYVGTTPKRYLSATPLRTPMTEVADDHFAPEPKPDVDVNMSLGAFQAKYTSEDNESFNGLLDKQNTRRAAKYAFFHNGNKIPSARQIAHRAREQKLLENGGSGSSSTSTSLITVNAAGEERLAIAPARPSQDLDARPASVDSFPNTEGPRNHFMFGPDGVEDRTITRAQAAEAASLAPPKSVTYGATRFQTSSEASSASTIPASPSLSAIDAAISRQPLKPRDSEPGYTGAETPRVNGYAFVDEEPTPSEIGVPVTDAEADAAEREEVMKLFPEIEEGEPNLFHINERSKREDLHHRLVEKADMGRRKGGGRLAQLRDLGITPGRTPTPRFASAPGKRSGMTPAGRMLAASLRTPKRKGGGFEGREGWATTARKT</sequence>
<reference evidence="5 6" key="1">
    <citation type="submission" date="2017-03" db="EMBL/GenBank/DDBJ databases">
        <title>Genomes of endolithic fungi from Antarctica.</title>
        <authorList>
            <person name="Coleine C."/>
            <person name="Masonjones S."/>
            <person name="Stajich J.E."/>
        </authorList>
    </citation>
    <scope>NUCLEOTIDE SEQUENCE [LARGE SCALE GENOMIC DNA]</scope>
    <source>
        <strain evidence="5 6">CCFEE 5184</strain>
    </source>
</reference>
<organism evidence="5 6">
    <name type="scientific">Friedmanniomyces simplex</name>
    <dbReference type="NCBI Taxonomy" id="329884"/>
    <lineage>
        <taxon>Eukaryota</taxon>
        <taxon>Fungi</taxon>
        <taxon>Dikarya</taxon>
        <taxon>Ascomycota</taxon>
        <taxon>Pezizomycotina</taxon>
        <taxon>Dothideomycetes</taxon>
        <taxon>Dothideomycetidae</taxon>
        <taxon>Mycosphaerellales</taxon>
        <taxon>Teratosphaeriaceae</taxon>
        <taxon>Friedmanniomyces</taxon>
    </lineage>
</organism>
<evidence type="ECO:0008006" key="7">
    <source>
        <dbReference type="Google" id="ProtNLM"/>
    </source>
</evidence>
<feature type="region of interest" description="Disordered" evidence="4">
    <location>
        <begin position="92"/>
        <end position="126"/>
    </location>
</feature>
<evidence type="ECO:0000313" key="6">
    <source>
        <dbReference type="Proteomes" id="UP000309340"/>
    </source>
</evidence>
<feature type="region of interest" description="Disordered" evidence="4">
    <location>
        <begin position="427"/>
        <end position="495"/>
    </location>
</feature>
<keyword evidence="3" id="KW-0539">Nucleus</keyword>
<feature type="region of interest" description="Disordered" evidence="4">
    <location>
        <begin position="1"/>
        <end position="37"/>
    </location>
</feature>
<evidence type="ECO:0000256" key="4">
    <source>
        <dbReference type="SAM" id="MobiDB-lite"/>
    </source>
</evidence>
<feature type="region of interest" description="Disordered" evidence="4">
    <location>
        <begin position="244"/>
        <end position="272"/>
    </location>
</feature>
<accession>A0A4U0XBQ1</accession>
<proteinExistence type="inferred from homology"/>
<dbReference type="STRING" id="329884.A0A4U0XBQ1"/>
<dbReference type="PANTHER" id="PTHR12940:SF0">
    <property type="entry name" value="SPLICING FACTOR ESS-2 HOMOLOG"/>
    <property type="match status" value="1"/>
</dbReference>
<dbReference type="GO" id="GO:0071013">
    <property type="term" value="C:catalytic step 2 spliceosome"/>
    <property type="evidence" value="ECO:0007669"/>
    <property type="project" value="TreeGrafter"/>
</dbReference>
<comment type="caution">
    <text evidence="5">The sequence shown here is derived from an EMBL/GenBank/DDBJ whole genome shotgun (WGS) entry which is preliminary data.</text>
</comment>
<protein>
    <recommendedName>
        <fullName evidence="7">Protein DGCR14</fullName>
    </recommendedName>
</protein>
<dbReference type="AlphaFoldDB" id="A0A4U0XBQ1"/>
<gene>
    <name evidence="5" type="ORF">B0A55_06068</name>
</gene>
<dbReference type="PANTHER" id="PTHR12940">
    <property type="entry name" value="ES-2 PROTEIN - RELATED"/>
    <property type="match status" value="1"/>
</dbReference>
<dbReference type="Pfam" id="PF09751">
    <property type="entry name" value="Es2"/>
    <property type="match status" value="1"/>
</dbReference>
<evidence type="ECO:0000256" key="1">
    <source>
        <dbReference type="ARBA" id="ARBA00004123"/>
    </source>
</evidence>
<feature type="compositionally biased region" description="Polar residues" evidence="4">
    <location>
        <begin position="1"/>
        <end position="14"/>
    </location>
</feature>
<evidence type="ECO:0000313" key="5">
    <source>
        <dbReference type="EMBL" id="TKA73287.1"/>
    </source>
</evidence>
<name>A0A4U0XBQ1_9PEZI</name>